<evidence type="ECO:0000313" key="3">
    <source>
        <dbReference type="Proteomes" id="UP000789325"/>
    </source>
</evidence>
<dbReference type="Pfam" id="PF14278">
    <property type="entry name" value="TetR_C_8"/>
    <property type="match status" value="1"/>
</dbReference>
<dbReference type="InterPro" id="IPR039532">
    <property type="entry name" value="TetR_C_Firmicutes"/>
</dbReference>
<gene>
    <name evidence="2" type="ORF">K8V16_08655</name>
</gene>
<sequence>MHKQIETRLRFVGALSEVMHECPLEKVKVSHLCERLGVSRATFYLYFQDIFDVPTWYWDHLMNKSLYRMGIDQGLFEAHLKKFNLLVENKDFFVHAFRCVGYNSVCEHGGRAVKEHILENATANAGRSFTEQELLEIDFFVAGAQYMTRTWVQGGMVEPPQQMASLFRSFAPEFLVSLLEPPTSHASQP</sequence>
<comment type="caution">
    <text evidence="2">The sequence shown here is derived from an EMBL/GenBank/DDBJ whole genome shotgun (WGS) entry which is preliminary data.</text>
</comment>
<evidence type="ECO:0000313" key="2">
    <source>
        <dbReference type="EMBL" id="HJH43856.1"/>
    </source>
</evidence>
<dbReference type="Proteomes" id="UP000789325">
    <property type="component" value="Unassembled WGS sequence"/>
</dbReference>
<reference evidence="2" key="2">
    <citation type="submission" date="2021-09" db="EMBL/GenBank/DDBJ databases">
        <authorList>
            <person name="Gilroy R."/>
        </authorList>
    </citation>
    <scope>NUCLEOTIDE SEQUENCE</scope>
    <source>
        <strain evidence="2">USAMLcec12-2067</strain>
    </source>
</reference>
<organism evidence="2 3">
    <name type="scientific">Rubneribacter badeniensis</name>
    <dbReference type="NCBI Taxonomy" id="2070688"/>
    <lineage>
        <taxon>Bacteria</taxon>
        <taxon>Bacillati</taxon>
        <taxon>Actinomycetota</taxon>
        <taxon>Coriobacteriia</taxon>
        <taxon>Eggerthellales</taxon>
        <taxon>Eggerthellaceae</taxon>
        <taxon>Rubneribacter</taxon>
    </lineage>
</organism>
<reference evidence="2" key="1">
    <citation type="journal article" date="2021" name="PeerJ">
        <title>Extensive microbial diversity within the chicken gut microbiome revealed by metagenomics and culture.</title>
        <authorList>
            <person name="Gilroy R."/>
            <person name="Ravi A."/>
            <person name="Getino M."/>
            <person name="Pursley I."/>
            <person name="Horton D.L."/>
            <person name="Alikhan N.F."/>
            <person name="Baker D."/>
            <person name="Gharbi K."/>
            <person name="Hall N."/>
            <person name="Watson M."/>
            <person name="Adriaenssens E.M."/>
            <person name="Foster-Nyarko E."/>
            <person name="Jarju S."/>
            <person name="Secka A."/>
            <person name="Antonio M."/>
            <person name="Oren A."/>
            <person name="Chaudhuri R.R."/>
            <person name="La Ragione R."/>
            <person name="Hildebrand F."/>
            <person name="Pallen M.J."/>
        </authorList>
    </citation>
    <scope>NUCLEOTIDE SEQUENCE</scope>
    <source>
        <strain evidence="2">USAMLcec12-2067</strain>
    </source>
</reference>
<accession>A0A9D2VLL7</accession>
<dbReference type="RefSeq" id="WP_129589884.1">
    <property type="nucleotide sequence ID" value="NZ_PPEL01000011.1"/>
</dbReference>
<dbReference type="EMBL" id="DYZL01000183">
    <property type="protein sequence ID" value="HJH43856.1"/>
    <property type="molecule type" value="Genomic_DNA"/>
</dbReference>
<dbReference type="SUPFAM" id="SSF46689">
    <property type="entry name" value="Homeodomain-like"/>
    <property type="match status" value="1"/>
</dbReference>
<dbReference type="InterPro" id="IPR009057">
    <property type="entry name" value="Homeodomain-like_sf"/>
</dbReference>
<evidence type="ECO:0000259" key="1">
    <source>
        <dbReference type="Pfam" id="PF14278"/>
    </source>
</evidence>
<protein>
    <submittedName>
        <fullName evidence="2">TetR/AcrR family transcriptional regulator</fullName>
    </submittedName>
</protein>
<dbReference type="AlphaFoldDB" id="A0A9D2VLL7"/>
<name>A0A9D2VLL7_9ACTN</name>
<feature type="domain" description="Transcriptional regulator TetR C-terminal Firmicutes type" evidence="1">
    <location>
        <begin position="78"/>
        <end position="170"/>
    </location>
</feature>
<proteinExistence type="predicted"/>
<dbReference type="Gene3D" id="1.10.357.10">
    <property type="entry name" value="Tetracycline Repressor, domain 2"/>
    <property type="match status" value="1"/>
</dbReference>